<evidence type="ECO:0000256" key="5">
    <source>
        <dbReference type="ARBA" id="ARBA00022527"/>
    </source>
</evidence>
<evidence type="ECO:0000259" key="15">
    <source>
        <dbReference type="PROSITE" id="PS50011"/>
    </source>
</evidence>
<dbReference type="GO" id="GO:0005524">
    <property type="term" value="F:ATP binding"/>
    <property type="evidence" value="ECO:0007669"/>
    <property type="project" value="UniProtKB-UniRule"/>
</dbReference>
<dbReference type="GO" id="GO:0004674">
    <property type="term" value="F:protein serine/threonine kinase activity"/>
    <property type="evidence" value="ECO:0007669"/>
    <property type="project" value="UniProtKB-KW"/>
</dbReference>
<evidence type="ECO:0000256" key="4">
    <source>
        <dbReference type="ARBA" id="ARBA00022475"/>
    </source>
</evidence>
<dbReference type="Pfam" id="PF07714">
    <property type="entry name" value="PK_Tyr_Ser-Thr"/>
    <property type="match status" value="1"/>
</dbReference>
<dbReference type="FunFam" id="3.30.200.20:FF:000228">
    <property type="entry name" value="Serine/threonine-protein kinase BIK1"/>
    <property type="match status" value="1"/>
</dbReference>
<evidence type="ECO:0000256" key="1">
    <source>
        <dbReference type="ARBA" id="ARBA00004236"/>
    </source>
</evidence>
<keyword evidence="4" id="KW-1003">Cell membrane</keyword>
<reference evidence="16" key="2">
    <citation type="submission" date="2022-03" db="EMBL/GenBank/DDBJ databases">
        <title>Draft title - Genomic analysis of global carrot germplasm unveils the trajectory of domestication and the origin of high carotenoid orange carrot.</title>
        <authorList>
            <person name="Iorizzo M."/>
            <person name="Ellison S."/>
            <person name="Senalik D."/>
            <person name="Macko-Podgorni A."/>
            <person name="Grzebelus D."/>
            <person name="Bostan H."/>
            <person name="Rolling W."/>
            <person name="Curaba J."/>
            <person name="Simon P."/>
        </authorList>
    </citation>
    <scope>NUCLEOTIDE SEQUENCE</scope>
    <source>
        <tissue evidence="16">Leaf</tissue>
    </source>
</reference>
<evidence type="ECO:0000313" key="17">
    <source>
        <dbReference type="Proteomes" id="UP000077755"/>
    </source>
</evidence>
<evidence type="ECO:0000256" key="9">
    <source>
        <dbReference type="ARBA" id="ARBA00022840"/>
    </source>
</evidence>
<dbReference type="InterPro" id="IPR008271">
    <property type="entry name" value="Ser/Thr_kinase_AS"/>
</dbReference>
<evidence type="ECO:0000256" key="13">
    <source>
        <dbReference type="RuleBase" id="RU000304"/>
    </source>
</evidence>
<dbReference type="PROSITE" id="PS00108">
    <property type="entry name" value="PROTEIN_KINASE_ST"/>
    <property type="match status" value="1"/>
</dbReference>
<feature type="compositionally biased region" description="Basic residues" evidence="14">
    <location>
        <begin position="408"/>
        <end position="418"/>
    </location>
</feature>
<dbReference type="Gene3D" id="1.10.510.10">
    <property type="entry name" value="Transferase(Phosphotransferase) domain 1"/>
    <property type="match status" value="1"/>
</dbReference>
<dbReference type="EMBL" id="CP093344">
    <property type="protein sequence ID" value="WOG88821.1"/>
    <property type="molecule type" value="Genomic_DNA"/>
</dbReference>
<dbReference type="GO" id="GO:0005886">
    <property type="term" value="C:plasma membrane"/>
    <property type="evidence" value="ECO:0007669"/>
    <property type="project" value="UniProtKB-SubCell"/>
</dbReference>
<keyword evidence="17" id="KW-1185">Reference proteome</keyword>
<dbReference type="FunFam" id="1.10.510.10:FF:000032">
    <property type="entry name" value="Serine/threonine-protein kinase PBS1"/>
    <property type="match status" value="1"/>
</dbReference>
<feature type="binding site" evidence="12">
    <location>
        <position position="117"/>
    </location>
    <ligand>
        <name>ATP</name>
        <dbReference type="ChEBI" id="CHEBI:30616"/>
    </ligand>
</feature>
<keyword evidence="5 13" id="KW-0723">Serine/threonine-protein kinase</keyword>
<keyword evidence="6" id="KW-0808">Transferase</keyword>
<feature type="domain" description="Protein kinase" evidence="15">
    <location>
        <begin position="78"/>
        <end position="361"/>
    </location>
</feature>
<evidence type="ECO:0000256" key="6">
    <source>
        <dbReference type="ARBA" id="ARBA00022679"/>
    </source>
</evidence>
<dbReference type="KEGG" id="dcr:108210044"/>
<dbReference type="InterPro" id="IPR001245">
    <property type="entry name" value="Ser-Thr/Tyr_kinase_cat_dom"/>
</dbReference>
<evidence type="ECO:0000256" key="7">
    <source>
        <dbReference type="ARBA" id="ARBA00022741"/>
    </source>
</evidence>
<evidence type="ECO:0000256" key="2">
    <source>
        <dbReference type="ARBA" id="ARBA00008684"/>
    </source>
</evidence>
<sequence>MGNCFAASSKVDATLPSTSGASRSISKTTTPAVTNDSSSWKNSNGSHLPSPRSESEILSSSHLKAFSFNELKNATRNFRPDSLLGEGGFGYVFKGWINEHTLSAAKPGSGMTIAVKKLKPEGFQGHKEWLTELNYLGQLRHPNLVKLIGYCLDGDSRLLVYEFMPKGSLENHLFRRGPTQLSWTIRIKVAIDAARGLSFLHNADNQVIYRDLKAANILLDAEFNAKLSDFGLAKAGPTGDRTHVSTQVMGTHGYAAPEYVATGRLTAKSDVYSFGVVLLELLTGRRVVDESKVVVEQHLVDWALPYLCDKRKLFRIMDTKLEGQYPQKAAFAAATIISKCLNTEFKSRPQMSEVVASLEELQSSKFAFKNTPSERQTGYDHIHKSPLNQHRNQHRSPLNLTPSASPLRSKHQSPYRRG</sequence>
<comment type="similarity">
    <text evidence="2">Belongs to the protein kinase superfamily. Ser/Thr protein kinase family.</text>
</comment>
<dbReference type="CDD" id="cd14066">
    <property type="entry name" value="STKc_IRAK"/>
    <property type="match status" value="1"/>
</dbReference>
<organism evidence="16 17">
    <name type="scientific">Daucus carota subsp. sativus</name>
    <name type="common">Carrot</name>
    <dbReference type="NCBI Taxonomy" id="79200"/>
    <lineage>
        <taxon>Eukaryota</taxon>
        <taxon>Viridiplantae</taxon>
        <taxon>Streptophyta</taxon>
        <taxon>Embryophyta</taxon>
        <taxon>Tracheophyta</taxon>
        <taxon>Spermatophyta</taxon>
        <taxon>Magnoliopsida</taxon>
        <taxon>eudicotyledons</taxon>
        <taxon>Gunneridae</taxon>
        <taxon>Pentapetalae</taxon>
        <taxon>asterids</taxon>
        <taxon>campanulids</taxon>
        <taxon>Apiales</taxon>
        <taxon>Apiaceae</taxon>
        <taxon>Apioideae</taxon>
        <taxon>Scandiceae</taxon>
        <taxon>Daucinae</taxon>
        <taxon>Daucus</taxon>
        <taxon>Daucus sect. Daucus</taxon>
    </lineage>
</organism>
<protein>
    <recommendedName>
        <fullName evidence="3">non-specific serine/threonine protein kinase</fullName>
        <ecNumber evidence="3">2.7.11.1</ecNumber>
    </recommendedName>
</protein>
<comment type="subcellular location">
    <subcellularLocation>
        <location evidence="1">Cell membrane</location>
    </subcellularLocation>
</comment>
<evidence type="ECO:0000313" key="16">
    <source>
        <dbReference type="EMBL" id="WOG88821.1"/>
    </source>
</evidence>
<dbReference type="PROSITE" id="PS50011">
    <property type="entry name" value="PROTEIN_KINASE_DOM"/>
    <property type="match status" value="1"/>
</dbReference>
<dbReference type="SMART" id="SM00220">
    <property type="entry name" value="S_TKc"/>
    <property type="match status" value="1"/>
</dbReference>
<keyword evidence="8" id="KW-0418">Kinase</keyword>
<feature type="compositionally biased region" description="Polar residues" evidence="14">
    <location>
        <begin position="15"/>
        <end position="47"/>
    </location>
</feature>
<keyword evidence="9 12" id="KW-0067">ATP-binding</keyword>
<dbReference type="InterPro" id="IPR000719">
    <property type="entry name" value="Prot_kinase_dom"/>
</dbReference>
<dbReference type="PROSITE" id="PS00107">
    <property type="entry name" value="PROTEIN_KINASE_ATP"/>
    <property type="match status" value="1"/>
</dbReference>
<dbReference type="AlphaFoldDB" id="A0AAF0WG81"/>
<name>A0AAF0WG81_DAUCS</name>
<dbReference type="Gene3D" id="3.30.200.20">
    <property type="entry name" value="Phosphorylase Kinase, domain 1"/>
    <property type="match status" value="1"/>
</dbReference>
<evidence type="ECO:0000256" key="3">
    <source>
        <dbReference type="ARBA" id="ARBA00012513"/>
    </source>
</evidence>
<feature type="compositionally biased region" description="Polar residues" evidence="14">
    <location>
        <begin position="386"/>
        <end position="406"/>
    </location>
</feature>
<evidence type="ECO:0000256" key="11">
    <source>
        <dbReference type="ARBA" id="ARBA00054261"/>
    </source>
</evidence>
<reference evidence="16" key="1">
    <citation type="journal article" date="2016" name="Nat. Genet.">
        <title>A high-quality carrot genome assembly provides new insights into carotenoid accumulation and asterid genome evolution.</title>
        <authorList>
            <person name="Iorizzo M."/>
            <person name="Ellison S."/>
            <person name="Senalik D."/>
            <person name="Zeng P."/>
            <person name="Satapoomin P."/>
            <person name="Huang J."/>
            <person name="Bowman M."/>
            <person name="Iovene M."/>
            <person name="Sanseverino W."/>
            <person name="Cavagnaro P."/>
            <person name="Yildiz M."/>
            <person name="Macko-Podgorni A."/>
            <person name="Moranska E."/>
            <person name="Grzebelus E."/>
            <person name="Grzebelus D."/>
            <person name="Ashrafi H."/>
            <person name="Zheng Z."/>
            <person name="Cheng S."/>
            <person name="Spooner D."/>
            <person name="Van Deynze A."/>
            <person name="Simon P."/>
        </authorList>
    </citation>
    <scope>NUCLEOTIDE SEQUENCE</scope>
    <source>
        <tissue evidence="16">Leaf</tissue>
    </source>
</reference>
<accession>A0AAF0WG81</accession>
<dbReference type="InterPro" id="IPR050823">
    <property type="entry name" value="Plant_Ser_Thr_Prot_Kinase"/>
</dbReference>
<evidence type="ECO:0000256" key="12">
    <source>
        <dbReference type="PROSITE-ProRule" id="PRU10141"/>
    </source>
</evidence>
<dbReference type="InterPro" id="IPR017441">
    <property type="entry name" value="Protein_kinase_ATP_BS"/>
</dbReference>
<keyword evidence="10" id="KW-0472">Membrane</keyword>
<proteinExistence type="inferred from homology"/>
<evidence type="ECO:0000256" key="10">
    <source>
        <dbReference type="ARBA" id="ARBA00023136"/>
    </source>
</evidence>
<feature type="region of interest" description="Disordered" evidence="14">
    <location>
        <begin position="1"/>
        <end position="54"/>
    </location>
</feature>
<feature type="region of interest" description="Disordered" evidence="14">
    <location>
        <begin position="369"/>
        <end position="418"/>
    </location>
</feature>
<dbReference type="InterPro" id="IPR011009">
    <property type="entry name" value="Kinase-like_dom_sf"/>
</dbReference>
<evidence type="ECO:0000256" key="8">
    <source>
        <dbReference type="ARBA" id="ARBA00022777"/>
    </source>
</evidence>
<keyword evidence="7 12" id="KW-0547">Nucleotide-binding</keyword>
<dbReference type="SUPFAM" id="SSF56112">
    <property type="entry name" value="Protein kinase-like (PK-like)"/>
    <property type="match status" value="1"/>
</dbReference>
<gene>
    <name evidence="16" type="ORF">DCAR_0208056</name>
</gene>
<dbReference type="EC" id="2.7.11.1" evidence="3"/>
<comment type="function">
    <text evidence="11">May be involved in plant defense signaling.</text>
</comment>
<evidence type="ECO:0000256" key="14">
    <source>
        <dbReference type="SAM" id="MobiDB-lite"/>
    </source>
</evidence>
<dbReference type="Proteomes" id="UP000077755">
    <property type="component" value="Chromosome 2"/>
</dbReference>
<dbReference type="PANTHER" id="PTHR45621">
    <property type="entry name" value="OS01G0588500 PROTEIN-RELATED"/>
    <property type="match status" value="1"/>
</dbReference>